<dbReference type="EMBL" id="CP021112">
    <property type="protein sequence ID" value="ARQ00327.1"/>
    <property type="molecule type" value="Genomic_DNA"/>
</dbReference>
<dbReference type="InterPro" id="IPR036388">
    <property type="entry name" value="WH-like_DNA-bd_sf"/>
</dbReference>
<dbReference type="STRING" id="1235591.CAK95_15520"/>
<keyword evidence="2" id="KW-0805">Transcription regulation</keyword>
<sequence>MDFTQLRYFHEVARAGTIRKASERLNVAASALSRQIQQLEHQVGMALFDRNSQGMRLTPAGEIYARHAKLVMLDEERARNELAELKGLKRGIVRVVSAEGVVSDYLMQTIAAFRASSPGVSFQLGVIGTDDIIKAVKNGDADIGLAFNGRLEAEIEFRLQIFDRLCVVCAPSHPLAKKKSINLREVLGYPLAIPVTGFGIRTLIDEACRISRLRLNAALMTNCIDALRAFAFNGIGVSVITQLSVRRELASGQLIAVPLTNPTLRHSSIDVMVLGARRQPQAVEAFLKQLRDEAVARKTQILV</sequence>
<dbReference type="InterPro" id="IPR036390">
    <property type="entry name" value="WH_DNA-bd_sf"/>
</dbReference>
<dbReference type="PANTHER" id="PTHR30419">
    <property type="entry name" value="HTH-TYPE TRANSCRIPTIONAL REGULATOR YBHD"/>
    <property type="match status" value="1"/>
</dbReference>
<protein>
    <submittedName>
        <fullName evidence="5">Uncharacterized protein</fullName>
    </submittedName>
</protein>
<dbReference type="FunFam" id="1.10.10.10:FF:000001">
    <property type="entry name" value="LysR family transcriptional regulator"/>
    <property type="match status" value="1"/>
</dbReference>
<dbReference type="Proteomes" id="UP000194137">
    <property type="component" value="Chromosome"/>
</dbReference>
<dbReference type="PROSITE" id="PS50931">
    <property type="entry name" value="HTH_LYSR"/>
    <property type="match status" value="1"/>
</dbReference>
<dbReference type="RefSeq" id="WP_086088722.1">
    <property type="nucleotide sequence ID" value="NZ_CP021112.1"/>
</dbReference>
<evidence type="ECO:0000256" key="3">
    <source>
        <dbReference type="ARBA" id="ARBA00023125"/>
    </source>
</evidence>
<gene>
    <name evidence="5" type="ORF">CAK95_15520</name>
</gene>
<evidence type="ECO:0000256" key="1">
    <source>
        <dbReference type="ARBA" id="ARBA00009437"/>
    </source>
</evidence>
<evidence type="ECO:0000256" key="4">
    <source>
        <dbReference type="ARBA" id="ARBA00023163"/>
    </source>
</evidence>
<proteinExistence type="inferred from homology"/>
<dbReference type="OrthoDB" id="5297263at2"/>
<evidence type="ECO:0000313" key="6">
    <source>
        <dbReference type="Proteomes" id="UP000194137"/>
    </source>
</evidence>
<dbReference type="InterPro" id="IPR050950">
    <property type="entry name" value="HTH-type_LysR_regulators"/>
</dbReference>
<dbReference type="AlphaFoldDB" id="A0A1W6ZSG2"/>
<dbReference type="Pfam" id="PF00126">
    <property type="entry name" value="HTH_1"/>
    <property type="match status" value="1"/>
</dbReference>
<reference evidence="5 6" key="1">
    <citation type="submission" date="2017-05" db="EMBL/GenBank/DDBJ databases">
        <title>Full genome sequence of Pseudorhodoplanes sinuspersici.</title>
        <authorList>
            <person name="Dastgheib S.M.M."/>
            <person name="Shavandi M."/>
            <person name="Tirandaz H."/>
        </authorList>
    </citation>
    <scope>NUCLEOTIDE SEQUENCE [LARGE SCALE GENOMIC DNA]</scope>
    <source>
        <strain evidence="5 6">RIPI110</strain>
    </source>
</reference>
<dbReference type="GO" id="GO:0003677">
    <property type="term" value="F:DNA binding"/>
    <property type="evidence" value="ECO:0007669"/>
    <property type="project" value="UniProtKB-KW"/>
</dbReference>
<evidence type="ECO:0000313" key="5">
    <source>
        <dbReference type="EMBL" id="ARQ00327.1"/>
    </source>
</evidence>
<dbReference type="Pfam" id="PF03466">
    <property type="entry name" value="LysR_substrate"/>
    <property type="match status" value="1"/>
</dbReference>
<comment type="similarity">
    <text evidence="1">Belongs to the LysR transcriptional regulatory family.</text>
</comment>
<dbReference type="InterPro" id="IPR005119">
    <property type="entry name" value="LysR_subst-bd"/>
</dbReference>
<dbReference type="KEGG" id="psin:CAK95_15520"/>
<dbReference type="SUPFAM" id="SSF53850">
    <property type="entry name" value="Periplasmic binding protein-like II"/>
    <property type="match status" value="1"/>
</dbReference>
<dbReference type="GO" id="GO:0005829">
    <property type="term" value="C:cytosol"/>
    <property type="evidence" value="ECO:0007669"/>
    <property type="project" value="TreeGrafter"/>
</dbReference>
<dbReference type="Gene3D" id="3.40.190.290">
    <property type="match status" value="1"/>
</dbReference>
<dbReference type="GO" id="GO:0003700">
    <property type="term" value="F:DNA-binding transcription factor activity"/>
    <property type="evidence" value="ECO:0007669"/>
    <property type="project" value="InterPro"/>
</dbReference>
<dbReference type="PANTHER" id="PTHR30419:SF8">
    <property type="entry name" value="NITROGEN ASSIMILATION TRANSCRIPTIONAL ACTIVATOR-RELATED"/>
    <property type="match status" value="1"/>
</dbReference>
<dbReference type="PRINTS" id="PR00039">
    <property type="entry name" value="HTHLYSR"/>
</dbReference>
<name>A0A1W6ZSG2_9HYPH</name>
<keyword evidence="3" id="KW-0238">DNA-binding</keyword>
<organism evidence="5 6">
    <name type="scientific">Pseudorhodoplanes sinuspersici</name>
    <dbReference type="NCBI Taxonomy" id="1235591"/>
    <lineage>
        <taxon>Bacteria</taxon>
        <taxon>Pseudomonadati</taxon>
        <taxon>Pseudomonadota</taxon>
        <taxon>Alphaproteobacteria</taxon>
        <taxon>Hyphomicrobiales</taxon>
        <taxon>Pseudorhodoplanes</taxon>
    </lineage>
</organism>
<accession>A0A1W6ZSG2</accession>
<dbReference type="InterPro" id="IPR000847">
    <property type="entry name" value="LysR_HTH_N"/>
</dbReference>
<evidence type="ECO:0000256" key="2">
    <source>
        <dbReference type="ARBA" id="ARBA00023015"/>
    </source>
</evidence>
<keyword evidence="6" id="KW-1185">Reference proteome</keyword>
<keyword evidence="4" id="KW-0804">Transcription</keyword>
<dbReference type="SUPFAM" id="SSF46785">
    <property type="entry name" value="Winged helix' DNA-binding domain"/>
    <property type="match status" value="1"/>
</dbReference>
<dbReference type="Gene3D" id="1.10.10.10">
    <property type="entry name" value="Winged helix-like DNA-binding domain superfamily/Winged helix DNA-binding domain"/>
    <property type="match status" value="1"/>
</dbReference>